<dbReference type="AlphaFoldDB" id="A0A9D2SN42"/>
<dbReference type="InterPro" id="IPR011840">
    <property type="entry name" value="PulA_typeI"/>
</dbReference>
<dbReference type="InterPro" id="IPR013783">
    <property type="entry name" value="Ig-like_fold"/>
</dbReference>
<dbReference type="CDD" id="cd02860">
    <property type="entry name" value="E_set_Pullulanase"/>
    <property type="match status" value="1"/>
</dbReference>
<feature type="domain" description="Glycosyl hydrolase family 13 catalytic" evidence="2">
    <location>
        <begin position="165"/>
        <end position="563"/>
    </location>
</feature>
<dbReference type="InterPro" id="IPR017853">
    <property type="entry name" value="GH"/>
</dbReference>
<dbReference type="Gene3D" id="2.60.40.10">
    <property type="entry name" value="Immunoglobulins"/>
    <property type="match status" value="1"/>
</dbReference>
<evidence type="ECO:0000259" key="2">
    <source>
        <dbReference type="SMART" id="SM00642"/>
    </source>
</evidence>
<evidence type="ECO:0000313" key="4">
    <source>
        <dbReference type="Proteomes" id="UP000823891"/>
    </source>
</evidence>
<dbReference type="SUPFAM" id="SSF81296">
    <property type="entry name" value="E set domains"/>
    <property type="match status" value="1"/>
</dbReference>
<protein>
    <submittedName>
        <fullName evidence="3">Type I pullulanase</fullName>
        <ecNumber evidence="3">3.2.1.41</ecNumber>
    </submittedName>
</protein>
<evidence type="ECO:0000313" key="3">
    <source>
        <dbReference type="EMBL" id="HJC22424.1"/>
    </source>
</evidence>
<dbReference type="Proteomes" id="UP000823891">
    <property type="component" value="Unassembled WGS sequence"/>
</dbReference>
<dbReference type="Pfam" id="PF02922">
    <property type="entry name" value="CBM_48"/>
    <property type="match status" value="1"/>
</dbReference>
<dbReference type="InterPro" id="IPR006047">
    <property type="entry name" value="GH13_cat_dom"/>
</dbReference>
<keyword evidence="3" id="KW-0378">Hydrolase</keyword>
<reference evidence="3" key="1">
    <citation type="journal article" date="2021" name="PeerJ">
        <title>Extensive microbial diversity within the chicken gut microbiome revealed by metagenomics and culture.</title>
        <authorList>
            <person name="Gilroy R."/>
            <person name="Ravi A."/>
            <person name="Getino M."/>
            <person name="Pursley I."/>
            <person name="Horton D.L."/>
            <person name="Alikhan N.F."/>
            <person name="Baker D."/>
            <person name="Gharbi K."/>
            <person name="Hall N."/>
            <person name="Watson M."/>
            <person name="Adriaenssens E.M."/>
            <person name="Foster-Nyarko E."/>
            <person name="Jarju S."/>
            <person name="Secka A."/>
            <person name="Antonio M."/>
            <person name="Oren A."/>
            <person name="Chaudhuri R.R."/>
            <person name="La Ragione R."/>
            <person name="Hildebrand F."/>
            <person name="Pallen M.J."/>
        </authorList>
    </citation>
    <scope>NUCLEOTIDE SEQUENCE</scope>
    <source>
        <strain evidence="3">USAMLcec2-132</strain>
    </source>
</reference>
<dbReference type="InterPro" id="IPR004193">
    <property type="entry name" value="Glyco_hydro_13_N"/>
</dbReference>
<evidence type="ECO:0000256" key="1">
    <source>
        <dbReference type="ARBA" id="ARBA00008061"/>
    </source>
</evidence>
<organism evidence="3 4">
    <name type="scientific">Candidatus Eisenbergiella merdavium</name>
    <dbReference type="NCBI Taxonomy" id="2838551"/>
    <lineage>
        <taxon>Bacteria</taxon>
        <taxon>Bacillati</taxon>
        <taxon>Bacillota</taxon>
        <taxon>Clostridia</taxon>
        <taxon>Lachnospirales</taxon>
        <taxon>Lachnospiraceae</taxon>
        <taxon>Eisenbergiella</taxon>
    </lineage>
</organism>
<dbReference type="InterPro" id="IPR014756">
    <property type="entry name" value="Ig_E-set"/>
</dbReference>
<dbReference type="SUPFAM" id="SSF51445">
    <property type="entry name" value="(Trans)glycosidases"/>
    <property type="match status" value="1"/>
</dbReference>
<proteinExistence type="inferred from homology"/>
<dbReference type="CDD" id="cd11341">
    <property type="entry name" value="AmyAc_Pullulanase_LD-like"/>
    <property type="match status" value="1"/>
</dbReference>
<comment type="similarity">
    <text evidence="1">Belongs to the glycosyl hydrolase 13 family.</text>
</comment>
<dbReference type="InterPro" id="IPR013780">
    <property type="entry name" value="Glyco_hydro_b"/>
</dbReference>
<dbReference type="PANTHER" id="PTHR43002">
    <property type="entry name" value="GLYCOGEN DEBRANCHING ENZYME"/>
    <property type="match status" value="1"/>
</dbReference>
<dbReference type="GO" id="GO:0005975">
    <property type="term" value="P:carbohydrate metabolic process"/>
    <property type="evidence" value="ECO:0007669"/>
    <property type="project" value="InterPro"/>
</dbReference>
<reference evidence="3" key="2">
    <citation type="submission" date="2021-04" db="EMBL/GenBank/DDBJ databases">
        <authorList>
            <person name="Gilroy R."/>
        </authorList>
    </citation>
    <scope>NUCLEOTIDE SEQUENCE</scope>
    <source>
        <strain evidence="3">USAMLcec2-132</strain>
    </source>
</reference>
<keyword evidence="3" id="KW-0326">Glycosidase</keyword>
<comment type="caution">
    <text evidence="3">The sequence shown here is derived from an EMBL/GenBank/DDBJ whole genome shotgun (WGS) entry which is preliminary data.</text>
</comment>
<dbReference type="Gene3D" id="3.20.20.80">
    <property type="entry name" value="Glycosidases"/>
    <property type="match status" value="1"/>
</dbReference>
<sequence>MKKTALEWKQLYSSHNFRKEYFYDGRLGFFYDGSENVFREGASREGIPREKGLRESVFRLWSPFAEEALIRFYRDGSEGEAFSIKEMKRLEKGVWEYRSPEDCHGIYYDFALRLDGETMISTDPYAKASGINGGRSMAVDLRRTDPPGWDKDRAPEYGPEQIIYETHVKEFSWDPAGGFPEETRGKYTAFLHADTTLNGDGVHPTGLSWLKSLGVTHVQLMPVYDFGSVDEAGDPAQFNWGYDPMNWNVPEGSYSSDPYRGEVRVRELKAAVQSLHEQGFRVIMDVVYNHTYSLDTAMQRTAPWYYYRVTEKGELSNGSACGNDVASERPMCAKLILESVLYWAEEYHMDGFRFDLMGLLDVELMNRIRQALDTRFGKGEKLVFGEPWAAGPTAMEKGFRQALRGNIRLLDPNVGVFSDGTRDAVKGSVFRLKEPGFANGGKGLETAIENSARAWQGKRKPYALAPSQIITYLSAHDNQTLWDKLAETTPDETLRKKQYRLAAGICLTCQGRLFFLSGEEFARTKGGLEDSYNAPIAVNRLDWERAWREKELADYYRGLIALRKQLPGLCDKSPQAGERIRTAWKRKGFVGLYVDNRRDGEDSPWKTLCILYNRRDAAVRVPLEEGEWEALADEEDSFLWKNPEKHPGKLSGEAEVMPVSILVLGKR</sequence>
<dbReference type="EMBL" id="DWWS01000012">
    <property type="protein sequence ID" value="HJC22424.1"/>
    <property type="molecule type" value="Genomic_DNA"/>
</dbReference>
<dbReference type="EC" id="3.2.1.41" evidence="3"/>
<gene>
    <name evidence="3" type="primary">pulA</name>
    <name evidence="3" type="ORF">H9761_01815</name>
</gene>
<dbReference type="NCBIfam" id="TIGR02104">
    <property type="entry name" value="pulA_typeI"/>
    <property type="match status" value="1"/>
</dbReference>
<accession>A0A9D2SN42</accession>
<dbReference type="Pfam" id="PF00128">
    <property type="entry name" value="Alpha-amylase"/>
    <property type="match status" value="1"/>
</dbReference>
<name>A0A9D2SN42_9FIRM</name>
<dbReference type="GO" id="GO:0051060">
    <property type="term" value="F:pullulanase activity"/>
    <property type="evidence" value="ECO:0007669"/>
    <property type="project" value="UniProtKB-EC"/>
</dbReference>
<dbReference type="Gene3D" id="2.60.40.1180">
    <property type="entry name" value="Golgi alpha-mannosidase II"/>
    <property type="match status" value="1"/>
</dbReference>
<dbReference type="SMART" id="SM00642">
    <property type="entry name" value="Aamy"/>
    <property type="match status" value="1"/>
</dbReference>